<gene>
    <name evidence="1" type="ORF">S12H4_20107</name>
</gene>
<dbReference type="AlphaFoldDB" id="X1T0H8"/>
<sequence>ELVPIIKSKQDYKKSEIQKLTSFVEGSPGQNIAGSQEIA</sequence>
<comment type="caution">
    <text evidence="1">The sequence shown here is derived from an EMBL/GenBank/DDBJ whole genome shotgun (WGS) entry which is preliminary data.</text>
</comment>
<accession>X1T0H8</accession>
<name>X1T0H8_9ZZZZ</name>
<protein>
    <submittedName>
        <fullName evidence="1">Uncharacterized protein</fullName>
    </submittedName>
</protein>
<reference evidence="1" key="1">
    <citation type="journal article" date="2014" name="Front. Microbiol.">
        <title>High frequency of phylogenetically diverse reductive dehalogenase-homologous genes in deep subseafloor sedimentary metagenomes.</title>
        <authorList>
            <person name="Kawai M."/>
            <person name="Futagami T."/>
            <person name="Toyoda A."/>
            <person name="Takaki Y."/>
            <person name="Nishi S."/>
            <person name="Hori S."/>
            <person name="Arai W."/>
            <person name="Tsubouchi T."/>
            <person name="Morono Y."/>
            <person name="Uchiyama I."/>
            <person name="Ito T."/>
            <person name="Fujiyama A."/>
            <person name="Inagaki F."/>
            <person name="Takami H."/>
        </authorList>
    </citation>
    <scope>NUCLEOTIDE SEQUENCE</scope>
    <source>
        <strain evidence="1">Expedition CK06-06</strain>
    </source>
</reference>
<proteinExistence type="predicted"/>
<organism evidence="1">
    <name type="scientific">marine sediment metagenome</name>
    <dbReference type="NCBI Taxonomy" id="412755"/>
    <lineage>
        <taxon>unclassified sequences</taxon>
        <taxon>metagenomes</taxon>
        <taxon>ecological metagenomes</taxon>
    </lineage>
</organism>
<evidence type="ECO:0000313" key="1">
    <source>
        <dbReference type="EMBL" id="GAI73549.1"/>
    </source>
</evidence>
<dbReference type="EMBL" id="BARW01010143">
    <property type="protein sequence ID" value="GAI73549.1"/>
    <property type="molecule type" value="Genomic_DNA"/>
</dbReference>
<feature type="non-terminal residue" evidence="1">
    <location>
        <position position="1"/>
    </location>
</feature>